<proteinExistence type="predicted"/>
<accession>A0ACD5HJ03</accession>
<dbReference type="EMBL" id="CP127526">
    <property type="protein sequence ID" value="XRI74638.1"/>
    <property type="molecule type" value="Genomic_DNA"/>
</dbReference>
<sequence length="187" mass="20466">MMLPLASLIHECAPTVAPITMAAIVQAESGGHPWALWDNTAKRGYYPKSRKEALRILRVLMAQGHQVDVGIAQVDTENFAQYHLTARTALNACQNLRAGSRILRAAWQKARSHGLSGQAALEHAFEVYNSGHLFGDYAYVQRVLGAAGAPVFLQVSVPGANLPGFHPNPWPQYTWTTKPAQTWSVLP</sequence>
<dbReference type="Proteomes" id="UP001195965">
    <property type="component" value="Chromosome"/>
</dbReference>
<organism evidence="1 2">
    <name type="scientific">Acidithiobacillus montserratensis</name>
    <dbReference type="NCBI Taxonomy" id="2729135"/>
    <lineage>
        <taxon>Bacteria</taxon>
        <taxon>Pseudomonadati</taxon>
        <taxon>Pseudomonadota</taxon>
        <taxon>Acidithiobacillia</taxon>
        <taxon>Acidithiobacillales</taxon>
        <taxon>Acidithiobacillaceae</taxon>
        <taxon>Acidithiobacillus</taxon>
    </lineage>
</organism>
<gene>
    <name evidence="1" type="ORF">HHS34_005450</name>
</gene>
<protein>
    <submittedName>
        <fullName evidence="1">Lytic transglycosylase domain-containing protein</fullName>
    </submittedName>
</protein>
<name>A0ACD5HJ03_9PROT</name>
<evidence type="ECO:0000313" key="1">
    <source>
        <dbReference type="EMBL" id="XRI74638.1"/>
    </source>
</evidence>
<reference evidence="1 2" key="1">
    <citation type="journal article" date="2021" name="ISME J.">
        <title>Genomic evolution of the class Acidithiobacillia: deep-branching Proteobacteria living in extreme acidic conditions.</title>
        <authorList>
            <person name="Moya-Beltran A."/>
            <person name="Beard S."/>
            <person name="Rojas-Villalobos C."/>
            <person name="Issotta F."/>
            <person name="Gallardo Y."/>
            <person name="Ulloa R."/>
            <person name="Giaveno A."/>
            <person name="Degli Esposti M."/>
            <person name="Johnson D.B."/>
            <person name="Quatrini R."/>
        </authorList>
    </citation>
    <scope>NUCLEOTIDE SEQUENCE [LARGE SCALE GENOMIC DNA]</scope>
    <source>
        <strain evidence="1 2">GG1-14</strain>
    </source>
</reference>
<evidence type="ECO:0000313" key="2">
    <source>
        <dbReference type="Proteomes" id="UP001195965"/>
    </source>
</evidence>
<keyword evidence="2" id="KW-1185">Reference proteome</keyword>